<dbReference type="Pfam" id="PF08885">
    <property type="entry name" value="GSCFA"/>
    <property type="match status" value="1"/>
</dbReference>
<evidence type="ECO:0000313" key="3">
    <source>
        <dbReference type="Proteomes" id="UP000219167"/>
    </source>
</evidence>
<organism evidence="2 3">
    <name type="scientific">Rhizobium subbaraonis</name>
    <dbReference type="NCBI Taxonomy" id="908946"/>
    <lineage>
        <taxon>Bacteria</taxon>
        <taxon>Pseudomonadati</taxon>
        <taxon>Pseudomonadota</taxon>
        <taxon>Alphaproteobacteria</taxon>
        <taxon>Hyphomicrobiales</taxon>
        <taxon>Rhizobiaceae</taxon>
        <taxon>Rhizobium/Agrobacterium group</taxon>
        <taxon>Rhizobium</taxon>
    </lineage>
</organism>
<dbReference type="EMBL" id="OBQD01000001">
    <property type="protein sequence ID" value="SOC35394.1"/>
    <property type="molecule type" value="Genomic_DNA"/>
</dbReference>
<dbReference type="RefSeq" id="WP_097135792.1">
    <property type="nucleotide sequence ID" value="NZ_OBQD01000001.1"/>
</dbReference>
<evidence type="ECO:0000259" key="1">
    <source>
        <dbReference type="Pfam" id="PF08885"/>
    </source>
</evidence>
<accession>A0A285U0D6</accession>
<evidence type="ECO:0000313" key="2">
    <source>
        <dbReference type="EMBL" id="SOC35394.1"/>
    </source>
</evidence>
<keyword evidence="3" id="KW-1185">Reference proteome</keyword>
<dbReference type="Proteomes" id="UP000219167">
    <property type="component" value="Unassembled WGS sequence"/>
</dbReference>
<dbReference type="OrthoDB" id="369216at2"/>
<proteinExistence type="predicted"/>
<sequence length="359" mass="40138">MNAHERMASNPYVGLEDRAIWRKAVAESHALQLTGLYRKKFPIAADARIATAGSCFAQNIAKALKRNGFNFCDFEPRPPLFPAEQALVYNYGVYSARYCNIYTARQLLQVFDRAYGAFVPEEKAWVRGGGHVDPFRPLLEPEPFGSIAELERSRQSHFDAVREMFEKLDVFMFTLGLTEAWVSRSDGAVFPVCPGTVAGAFDPASYEFRNFNYFEIFEDLIAFFGKVRTVNPRAKFLLTVSPVPLTATKSDNHVLVATTYSKSVLRSVAGHLATEIDFVDYFPSYEIIAAPSMRGMFYDPNLRTVNAAGVDYVMSHFFREHHATPVDNPVREAQGAAALAGDLEATCEEMLQAQELGYA</sequence>
<name>A0A285U0D6_9HYPH</name>
<feature type="domain" description="GSCFA" evidence="1">
    <location>
        <begin position="48"/>
        <end position="317"/>
    </location>
</feature>
<reference evidence="2 3" key="1">
    <citation type="submission" date="2017-08" db="EMBL/GenBank/DDBJ databases">
        <authorList>
            <person name="de Groot N.N."/>
        </authorList>
    </citation>
    <scope>NUCLEOTIDE SEQUENCE [LARGE SCALE GENOMIC DNA]</scope>
    <source>
        <strain evidence="2 3">JC85</strain>
    </source>
</reference>
<dbReference type="AlphaFoldDB" id="A0A285U0D6"/>
<protein>
    <submittedName>
        <fullName evidence="2">GSCFA family protein</fullName>
    </submittedName>
</protein>
<dbReference type="InterPro" id="IPR014982">
    <property type="entry name" value="GSCFA"/>
</dbReference>
<gene>
    <name evidence="2" type="ORF">SAMN05892877_101334</name>
</gene>